<evidence type="ECO:0000313" key="2">
    <source>
        <dbReference type="WBParaSite" id="JU765_v2.g2216.t1"/>
    </source>
</evidence>
<sequence>MAFSQTYYNLFGAVLFYPIPFLRHIPIKLSMKLGDKTAKYRWFALVYIFTIFFLMPGVLLGISFLPPPAMFTVLGILIVFFGGIIAINVFQSKCPNILPGKLRNWNFLPKWLRSLQ</sequence>
<accession>A0AC34QZS6</accession>
<organism evidence="1 2">
    <name type="scientific">Panagrolaimus sp. JU765</name>
    <dbReference type="NCBI Taxonomy" id="591449"/>
    <lineage>
        <taxon>Eukaryota</taxon>
        <taxon>Metazoa</taxon>
        <taxon>Ecdysozoa</taxon>
        <taxon>Nematoda</taxon>
        <taxon>Chromadorea</taxon>
        <taxon>Rhabditida</taxon>
        <taxon>Tylenchina</taxon>
        <taxon>Panagrolaimomorpha</taxon>
        <taxon>Panagrolaimoidea</taxon>
        <taxon>Panagrolaimidae</taxon>
        <taxon>Panagrolaimus</taxon>
    </lineage>
</organism>
<dbReference type="WBParaSite" id="JU765_v2.g2216.t1">
    <property type="protein sequence ID" value="JU765_v2.g2216.t1"/>
    <property type="gene ID" value="JU765_v2.g2216"/>
</dbReference>
<name>A0AC34QZS6_9BILA</name>
<protein>
    <submittedName>
        <fullName evidence="2">Uncharacterized protein</fullName>
    </submittedName>
</protein>
<evidence type="ECO:0000313" key="1">
    <source>
        <dbReference type="Proteomes" id="UP000887576"/>
    </source>
</evidence>
<reference evidence="2" key="1">
    <citation type="submission" date="2022-11" db="UniProtKB">
        <authorList>
            <consortium name="WormBaseParasite"/>
        </authorList>
    </citation>
    <scope>IDENTIFICATION</scope>
</reference>
<proteinExistence type="predicted"/>
<dbReference type="Proteomes" id="UP000887576">
    <property type="component" value="Unplaced"/>
</dbReference>